<dbReference type="PROSITE" id="PS51257">
    <property type="entry name" value="PROKAR_LIPOPROTEIN"/>
    <property type="match status" value="1"/>
</dbReference>
<dbReference type="AlphaFoldDB" id="A0A853I4W3"/>
<dbReference type="Gene3D" id="3.90.780.10">
    <property type="entry name" value="5'-Nucleotidase, C-terminal domain"/>
    <property type="match status" value="1"/>
</dbReference>
<dbReference type="GO" id="GO:0008253">
    <property type="term" value="F:5'-nucleotidase activity"/>
    <property type="evidence" value="ECO:0007669"/>
    <property type="project" value="TreeGrafter"/>
</dbReference>
<keyword evidence="4 5" id="KW-0547">Nucleotide-binding</keyword>
<dbReference type="GO" id="GO:0046872">
    <property type="term" value="F:metal ion binding"/>
    <property type="evidence" value="ECO:0007669"/>
    <property type="project" value="UniProtKB-KW"/>
</dbReference>
<evidence type="ECO:0000256" key="5">
    <source>
        <dbReference type="RuleBase" id="RU362119"/>
    </source>
</evidence>
<dbReference type="InterPro" id="IPR006146">
    <property type="entry name" value="5'-Nucleotdase_CS"/>
</dbReference>
<dbReference type="GO" id="GO:0008768">
    <property type="term" value="F:UDP-sugar diphosphatase activity"/>
    <property type="evidence" value="ECO:0007669"/>
    <property type="project" value="TreeGrafter"/>
</dbReference>
<dbReference type="InterPro" id="IPR004843">
    <property type="entry name" value="Calcineurin-like_PHP"/>
</dbReference>
<organism evidence="8 9">
    <name type="scientific">Spartinivicinus marinus</name>
    <dbReference type="NCBI Taxonomy" id="2994442"/>
    <lineage>
        <taxon>Bacteria</taxon>
        <taxon>Pseudomonadati</taxon>
        <taxon>Pseudomonadota</taxon>
        <taxon>Gammaproteobacteria</taxon>
        <taxon>Oceanospirillales</taxon>
        <taxon>Zooshikellaceae</taxon>
        <taxon>Spartinivicinus</taxon>
    </lineage>
</organism>
<evidence type="ECO:0000256" key="3">
    <source>
        <dbReference type="ARBA" id="ARBA00022729"/>
    </source>
</evidence>
<dbReference type="SUPFAM" id="SSF55816">
    <property type="entry name" value="5'-nucleotidase (syn. UDP-sugar hydrolase), C-terminal domain"/>
    <property type="match status" value="1"/>
</dbReference>
<dbReference type="InterPro" id="IPR008334">
    <property type="entry name" value="5'-Nucleotdase_C"/>
</dbReference>
<comment type="caution">
    <text evidence="8">The sequence shown here is derived from an EMBL/GenBank/DDBJ whole genome shotgun (WGS) entry which is preliminary data.</text>
</comment>
<dbReference type="Pfam" id="PF00149">
    <property type="entry name" value="Metallophos"/>
    <property type="match status" value="1"/>
</dbReference>
<evidence type="ECO:0000259" key="7">
    <source>
        <dbReference type="Pfam" id="PF02872"/>
    </source>
</evidence>
<evidence type="ECO:0000256" key="2">
    <source>
        <dbReference type="ARBA" id="ARBA00022723"/>
    </source>
</evidence>
<dbReference type="PROSITE" id="PS00785">
    <property type="entry name" value="5_NUCLEOTIDASE_1"/>
    <property type="match status" value="1"/>
</dbReference>
<proteinExistence type="inferred from homology"/>
<keyword evidence="9" id="KW-1185">Reference proteome</keyword>
<accession>A0A853I4W3</accession>
<dbReference type="PRINTS" id="PR01607">
    <property type="entry name" value="APYRASEFAMLY"/>
</dbReference>
<comment type="similarity">
    <text evidence="1 5">Belongs to the 5'-nucleotidase family.</text>
</comment>
<keyword evidence="2" id="KW-0479">Metal-binding</keyword>
<keyword evidence="5 8" id="KW-0378">Hydrolase</keyword>
<gene>
    <name evidence="8" type="ORF">H0A36_17030</name>
</gene>
<dbReference type="InterPro" id="IPR006179">
    <property type="entry name" value="5_nucleotidase/apyrase"/>
</dbReference>
<dbReference type="NCBIfam" id="NF007109">
    <property type="entry name" value="PRK09558.1"/>
    <property type="match status" value="1"/>
</dbReference>
<feature type="domain" description="5'-Nucleotidase C-terminal" evidence="7">
    <location>
        <begin position="351"/>
        <end position="488"/>
    </location>
</feature>
<evidence type="ECO:0000313" key="9">
    <source>
        <dbReference type="Proteomes" id="UP000569732"/>
    </source>
</evidence>
<dbReference type="PROSITE" id="PS00786">
    <property type="entry name" value="5_NUCLEOTIDASE_2"/>
    <property type="match status" value="1"/>
</dbReference>
<protein>
    <submittedName>
        <fullName evidence="8">Bifunctional UDP-sugar hydrolase/5'-nucleotidase</fullName>
    </submittedName>
</protein>
<dbReference type="Proteomes" id="UP000569732">
    <property type="component" value="Unassembled WGS sequence"/>
</dbReference>
<reference evidence="8 9" key="1">
    <citation type="submission" date="2020-07" db="EMBL/GenBank/DDBJ databases">
        <title>Endozoicomonas sp. nov., isolated from sediment.</title>
        <authorList>
            <person name="Gu T."/>
        </authorList>
    </citation>
    <scope>NUCLEOTIDE SEQUENCE [LARGE SCALE GENOMIC DNA]</scope>
    <source>
        <strain evidence="8 9">SM1973</strain>
    </source>
</reference>
<evidence type="ECO:0000256" key="4">
    <source>
        <dbReference type="ARBA" id="ARBA00022741"/>
    </source>
</evidence>
<dbReference type="RefSeq" id="WP_180569743.1">
    <property type="nucleotide sequence ID" value="NZ_JACCKB010000029.1"/>
</dbReference>
<feature type="domain" description="Calcineurin-like phosphoesterase" evidence="6">
    <location>
        <begin position="37"/>
        <end position="250"/>
    </location>
</feature>
<feature type="chain" id="PRO_5033098846" evidence="5">
    <location>
        <begin position="23"/>
        <end position="529"/>
    </location>
</feature>
<evidence type="ECO:0000259" key="6">
    <source>
        <dbReference type="Pfam" id="PF00149"/>
    </source>
</evidence>
<evidence type="ECO:0000256" key="1">
    <source>
        <dbReference type="ARBA" id="ARBA00006654"/>
    </source>
</evidence>
<dbReference type="PANTHER" id="PTHR11575">
    <property type="entry name" value="5'-NUCLEOTIDASE-RELATED"/>
    <property type="match status" value="1"/>
</dbReference>
<dbReference type="GO" id="GO:0000166">
    <property type="term" value="F:nucleotide binding"/>
    <property type="evidence" value="ECO:0007669"/>
    <property type="project" value="UniProtKB-KW"/>
</dbReference>
<name>A0A853I4W3_9GAMM</name>
<dbReference type="SUPFAM" id="SSF56300">
    <property type="entry name" value="Metallo-dependent phosphatases"/>
    <property type="match status" value="1"/>
</dbReference>
<dbReference type="Pfam" id="PF02872">
    <property type="entry name" value="5_nucleotid_C"/>
    <property type="match status" value="1"/>
</dbReference>
<dbReference type="GO" id="GO:0030288">
    <property type="term" value="C:outer membrane-bounded periplasmic space"/>
    <property type="evidence" value="ECO:0007669"/>
    <property type="project" value="TreeGrafter"/>
</dbReference>
<keyword evidence="3 5" id="KW-0732">Signal</keyword>
<sequence length="529" mass="58279">MKSRLYRLGVLAAAAAVVSSCAWLPASYDDEKTYKITLLHTNDHHGRFWPNRHGEYGLAARKTLIDQIRREVAAEGGHVLLLSGGDINTGVPESDLQDAEPDFKGMERLGYDAMALGNHEFDNPLAILHKQQTWVDFPFLSANIYDQQGKRLFPAHTTFNLDGLKVAVLGLTTEDTAKLGNPEYISEVNFRNPITEASQLVPKLKQQAQVVIAVTHMGHYPNAKHGINAPGDVSLARQVKGLDVIVGGHSQDPLFKPDKQNGTLILQAYEWGKYVGRADFEFKGGELTLTNYQLIPVNLKKKVKQGNKEERVLIGQVIAEDSELKAFLTPYQEKGQVELGKEVAKLDGKLEGDRHVVRFQPTNLGELVAKAQQEKMQADLAVMNSGGIRDSIEPGSVTYKDVLKVQPFGNLVAKVDLTGKELLDYLKVLAAKPADSGAFAQFSGVHLLIKQGKLIKATINGQSIDPAKTYRMALNSYIAAGGDGYPKLDNHPNYVNSGFVDAEVLSEYMSRHSPITVIDYQSEKKIVRK</sequence>
<dbReference type="InterPro" id="IPR029052">
    <property type="entry name" value="Metallo-depent_PP-like"/>
</dbReference>
<dbReference type="PANTHER" id="PTHR11575:SF46">
    <property type="entry name" value="PROTEIN USHA"/>
    <property type="match status" value="1"/>
</dbReference>
<dbReference type="GO" id="GO:0009166">
    <property type="term" value="P:nucleotide catabolic process"/>
    <property type="evidence" value="ECO:0007669"/>
    <property type="project" value="InterPro"/>
</dbReference>
<dbReference type="InterPro" id="IPR036907">
    <property type="entry name" value="5'-Nucleotdase_C_sf"/>
</dbReference>
<dbReference type="Gene3D" id="3.60.21.10">
    <property type="match status" value="1"/>
</dbReference>
<evidence type="ECO:0000313" key="8">
    <source>
        <dbReference type="EMBL" id="NYZ67719.1"/>
    </source>
</evidence>
<feature type="signal peptide" evidence="5">
    <location>
        <begin position="1"/>
        <end position="22"/>
    </location>
</feature>
<dbReference type="EMBL" id="JACCKB010000029">
    <property type="protein sequence ID" value="NYZ67719.1"/>
    <property type="molecule type" value="Genomic_DNA"/>
</dbReference>